<keyword evidence="3" id="KW-1185">Reference proteome</keyword>
<dbReference type="Proteomes" id="UP000541857">
    <property type="component" value="Unassembled WGS sequence"/>
</dbReference>
<dbReference type="RefSeq" id="WP_182203949.1">
    <property type="nucleotide sequence ID" value="NZ_JACGLT010000004.1"/>
</dbReference>
<organism evidence="2 3">
    <name type="scientific">Gelidibacter maritimus</name>
    <dbReference type="NCBI Taxonomy" id="2761487"/>
    <lineage>
        <taxon>Bacteria</taxon>
        <taxon>Pseudomonadati</taxon>
        <taxon>Bacteroidota</taxon>
        <taxon>Flavobacteriia</taxon>
        <taxon>Flavobacteriales</taxon>
        <taxon>Flavobacteriaceae</taxon>
        <taxon>Gelidibacter</taxon>
    </lineage>
</organism>
<sequence length="48" mass="5185">MAVKHIPTNEVHVGSKGGTTGCGTDTNKLSTHWENTNERVTCRKNGCN</sequence>
<dbReference type="AlphaFoldDB" id="A0A7W2M460"/>
<evidence type="ECO:0000313" key="3">
    <source>
        <dbReference type="Proteomes" id="UP000541857"/>
    </source>
</evidence>
<dbReference type="EMBL" id="JACGLT010000004">
    <property type="protein sequence ID" value="MBA6152405.1"/>
    <property type="molecule type" value="Genomic_DNA"/>
</dbReference>
<protein>
    <submittedName>
        <fullName evidence="2">Uncharacterized protein</fullName>
    </submittedName>
</protein>
<reference evidence="2 3" key="1">
    <citation type="submission" date="2020-07" db="EMBL/GenBank/DDBJ databases">
        <title>Bacterium isolated from marine sediment.</title>
        <authorList>
            <person name="Shang D."/>
        </authorList>
    </citation>
    <scope>NUCLEOTIDE SEQUENCE [LARGE SCALE GENOMIC DNA]</scope>
    <source>
        <strain evidence="2 3">F6074</strain>
    </source>
</reference>
<feature type="region of interest" description="Disordered" evidence="1">
    <location>
        <begin position="1"/>
        <end position="28"/>
    </location>
</feature>
<name>A0A7W2M460_9FLAO</name>
<evidence type="ECO:0000256" key="1">
    <source>
        <dbReference type="SAM" id="MobiDB-lite"/>
    </source>
</evidence>
<proteinExistence type="predicted"/>
<accession>A0A7W2M460</accession>
<gene>
    <name evidence="2" type="ORF">H3Z82_06670</name>
</gene>
<comment type="caution">
    <text evidence="2">The sequence shown here is derived from an EMBL/GenBank/DDBJ whole genome shotgun (WGS) entry which is preliminary data.</text>
</comment>
<evidence type="ECO:0000313" key="2">
    <source>
        <dbReference type="EMBL" id="MBA6152405.1"/>
    </source>
</evidence>